<dbReference type="InterPro" id="IPR038279">
    <property type="entry name" value="Ndc10_dom2_sf"/>
</dbReference>
<proteinExistence type="predicted"/>
<dbReference type="AlphaFoldDB" id="A0A6A3Q094"/>
<protein>
    <recommendedName>
        <fullName evidence="1">Ndc10 domain-containing protein</fullName>
    </recommendedName>
</protein>
<dbReference type="OrthoDB" id="120763at2759"/>
<reference evidence="4 5" key="1">
    <citation type="submission" date="2018-08" db="EMBL/GenBank/DDBJ databases">
        <title>Genomic investigation of the strawberry pathogen Phytophthora fragariae indicates pathogenicity is determined by transcriptional variation in three key races.</title>
        <authorList>
            <person name="Adams T.M."/>
            <person name="Armitage A.D."/>
            <person name="Sobczyk M.K."/>
            <person name="Bates H.J."/>
            <person name="Dunwell J.M."/>
            <person name="Nellist C.F."/>
            <person name="Harrison R.J."/>
        </authorList>
    </citation>
    <scope>NUCLEOTIDE SEQUENCE [LARGE SCALE GENOMIC DNA]</scope>
    <source>
        <strain evidence="3 4">NOV-27</strain>
        <strain evidence="2 5">NOV-71</strain>
    </source>
</reference>
<dbReference type="EMBL" id="QXGB01004034">
    <property type="protein sequence ID" value="KAE9167819.1"/>
    <property type="molecule type" value="Genomic_DNA"/>
</dbReference>
<keyword evidence="4" id="KW-1185">Reference proteome</keyword>
<dbReference type="Pfam" id="PF16787">
    <property type="entry name" value="NDC10_II"/>
    <property type="match status" value="1"/>
</dbReference>
<comment type="caution">
    <text evidence="2">The sequence shown here is derived from an EMBL/GenBank/DDBJ whole genome shotgun (WGS) entry which is preliminary data.</text>
</comment>
<organism evidence="2 5">
    <name type="scientific">Phytophthora fragariae</name>
    <dbReference type="NCBI Taxonomy" id="53985"/>
    <lineage>
        <taxon>Eukaryota</taxon>
        <taxon>Sar</taxon>
        <taxon>Stramenopiles</taxon>
        <taxon>Oomycota</taxon>
        <taxon>Peronosporomycetes</taxon>
        <taxon>Peronosporales</taxon>
        <taxon>Peronosporaceae</taxon>
        <taxon>Phytophthora</taxon>
    </lineage>
</organism>
<evidence type="ECO:0000313" key="2">
    <source>
        <dbReference type="EMBL" id="KAE9066327.1"/>
    </source>
</evidence>
<gene>
    <name evidence="3" type="ORF">PF005_g28636</name>
    <name evidence="2" type="ORF">PF007_g28514</name>
</gene>
<evidence type="ECO:0000313" key="5">
    <source>
        <dbReference type="Proteomes" id="UP000441208"/>
    </source>
</evidence>
<evidence type="ECO:0000259" key="1">
    <source>
        <dbReference type="Pfam" id="PF16787"/>
    </source>
</evidence>
<sequence>MQSLAGFSPDRRAFCLERAAVVPPHSLQRELFQFVENYMDAYMKQSVPHVATGGFLELLVYLRTIVLQDAVLLRDVNPTHKMWKHPLFNSSMFNGFAAHLKEKNAG</sequence>
<dbReference type="InterPro" id="IPR031872">
    <property type="entry name" value="NDC10_II"/>
</dbReference>
<evidence type="ECO:0000313" key="4">
    <source>
        <dbReference type="Proteomes" id="UP000433483"/>
    </source>
</evidence>
<feature type="domain" description="Ndc10" evidence="1">
    <location>
        <begin position="12"/>
        <end position="93"/>
    </location>
</feature>
<dbReference type="EMBL" id="QXFZ01003965">
    <property type="protein sequence ID" value="KAE9066327.1"/>
    <property type="molecule type" value="Genomic_DNA"/>
</dbReference>
<accession>A0A6A3Q094</accession>
<dbReference type="Gene3D" id="1.10.443.20">
    <property type="entry name" value="Centromere DNA-binding protein complex CBF3 subunit, domain 2"/>
    <property type="match status" value="1"/>
</dbReference>
<name>A0A6A3Q094_9STRA</name>
<evidence type="ECO:0000313" key="3">
    <source>
        <dbReference type="EMBL" id="KAE9167819.1"/>
    </source>
</evidence>
<dbReference type="GO" id="GO:0003677">
    <property type="term" value="F:DNA binding"/>
    <property type="evidence" value="ECO:0007669"/>
    <property type="project" value="InterPro"/>
</dbReference>
<dbReference type="Proteomes" id="UP000433483">
    <property type="component" value="Unassembled WGS sequence"/>
</dbReference>
<dbReference type="Proteomes" id="UP000441208">
    <property type="component" value="Unassembled WGS sequence"/>
</dbReference>